<name>A0AAV7QQK9_PLEWA</name>
<feature type="compositionally biased region" description="Low complexity" evidence="1">
    <location>
        <begin position="85"/>
        <end position="98"/>
    </location>
</feature>
<feature type="compositionally biased region" description="Basic and acidic residues" evidence="1">
    <location>
        <begin position="1"/>
        <end position="10"/>
    </location>
</feature>
<evidence type="ECO:0000313" key="3">
    <source>
        <dbReference type="Proteomes" id="UP001066276"/>
    </source>
</evidence>
<organism evidence="2 3">
    <name type="scientific">Pleurodeles waltl</name>
    <name type="common">Iberian ribbed newt</name>
    <dbReference type="NCBI Taxonomy" id="8319"/>
    <lineage>
        <taxon>Eukaryota</taxon>
        <taxon>Metazoa</taxon>
        <taxon>Chordata</taxon>
        <taxon>Craniata</taxon>
        <taxon>Vertebrata</taxon>
        <taxon>Euteleostomi</taxon>
        <taxon>Amphibia</taxon>
        <taxon>Batrachia</taxon>
        <taxon>Caudata</taxon>
        <taxon>Salamandroidea</taxon>
        <taxon>Salamandridae</taxon>
        <taxon>Pleurodelinae</taxon>
        <taxon>Pleurodeles</taxon>
    </lineage>
</organism>
<dbReference type="Proteomes" id="UP001066276">
    <property type="component" value="Chromosome 6"/>
</dbReference>
<dbReference type="EMBL" id="JANPWB010000010">
    <property type="protein sequence ID" value="KAJ1141349.1"/>
    <property type="molecule type" value="Genomic_DNA"/>
</dbReference>
<evidence type="ECO:0000313" key="2">
    <source>
        <dbReference type="EMBL" id="KAJ1141349.1"/>
    </source>
</evidence>
<gene>
    <name evidence="2" type="ORF">NDU88_007682</name>
</gene>
<accession>A0AAV7QQK9</accession>
<sequence>MEDPESRAPEESPGQEPKGSPAEGGQGSAKVSENGATGVEVGRVPTSVAEALEAEDGGPESLERPLQDLSRLVLLTLSRREEEGAAVAAAPLQPAPGASDSGGRTA</sequence>
<feature type="region of interest" description="Disordered" evidence="1">
    <location>
        <begin position="1"/>
        <end position="45"/>
    </location>
</feature>
<reference evidence="2" key="1">
    <citation type="journal article" date="2022" name="bioRxiv">
        <title>Sequencing and chromosome-scale assembly of the giantPleurodeles waltlgenome.</title>
        <authorList>
            <person name="Brown T."/>
            <person name="Elewa A."/>
            <person name="Iarovenko S."/>
            <person name="Subramanian E."/>
            <person name="Araus A.J."/>
            <person name="Petzold A."/>
            <person name="Susuki M."/>
            <person name="Suzuki K.-i.T."/>
            <person name="Hayashi T."/>
            <person name="Toyoda A."/>
            <person name="Oliveira C."/>
            <person name="Osipova E."/>
            <person name="Leigh N.D."/>
            <person name="Simon A."/>
            <person name="Yun M.H."/>
        </authorList>
    </citation>
    <scope>NUCLEOTIDE SEQUENCE</scope>
    <source>
        <strain evidence="2">20211129_DDA</strain>
        <tissue evidence="2">Liver</tissue>
    </source>
</reference>
<proteinExistence type="predicted"/>
<protein>
    <submittedName>
        <fullName evidence="2">Uncharacterized protein</fullName>
    </submittedName>
</protein>
<dbReference type="AlphaFoldDB" id="A0AAV7QQK9"/>
<keyword evidence="3" id="KW-1185">Reference proteome</keyword>
<evidence type="ECO:0000256" key="1">
    <source>
        <dbReference type="SAM" id="MobiDB-lite"/>
    </source>
</evidence>
<comment type="caution">
    <text evidence="2">The sequence shown here is derived from an EMBL/GenBank/DDBJ whole genome shotgun (WGS) entry which is preliminary data.</text>
</comment>
<feature type="region of interest" description="Disordered" evidence="1">
    <location>
        <begin position="82"/>
        <end position="106"/>
    </location>
</feature>